<evidence type="ECO:0000313" key="5">
    <source>
        <dbReference type="EMBL" id="MXP62385.1"/>
    </source>
</evidence>
<dbReference type="Gene3D" id="3.40.50.150">
    <property type="entry name" value="Vaccinia Virus protein VP39"/>
    <property type="match status" value="1"/>
</dbReference>
<dbReference type="GO" id="GO:0008757">
    <property type="term" value="F:S-adenosylmethionine-dependent methyltransferase activity"/>
    <property type="evidence" value="ECO:0007669"/>
    <property type="project" value="InterPro"/>
</dbReference>
<dbReference type="Pfam" id="PF08241">
    <property type="entry name" value="Methyltransf_11"/>
    <property type="match status" value="1"/>
</dbReference>
<keyword evidence="6" id="KW-1185">Reference proteome</keyword>
<dbReference type="PANTHER" id="PTHR43464">
    <property type="entry name" value="METHYLTRANSFERASE"/>
    <property type="match status" value="1"/>
</dbReference>
<reference evidence="5 6" key="1">
    <citation type="submission" date="2019-03" db="EMBL/GenBank/DDBJ databases">
        <title>Roseomonas sp. a novel Roseomonas species isolated from Sea whip Gorgonian.</title>
        <authorList>
            <person name="Li F."/>
            <person name="Pan X."/>
            <person name="Huang S."/>
            <person name="Li Z."/>
            <person name="Meng B."/>
        </authorList>
    </citation>
    <scope>NUCLEOTIDE SEQUENCE [LARGE SCALE GENOMIC DNA]</scope>
    <source>
        <strain evidence="5 6">M0104</strain>
    </source>
</reference>
<organism evidence="5 6">
    <name type="scientific">Teichococcus coralli</name>
    <dbReference type="NCBI Taxonomy" id="2545983"/>
    <lineage>
        <taxon>Bacteria</taxon>
        <taxon>Pseudomonadati</taxon>
        <taxon>Pseudomonadota</taxon>
        <taxon>Alphaproteobacteria</taxon>
        <taxon>Acetobacterales</taxon>
        <taxon>Roseomonadaceae</taxon>
        <taxon>Roseomonas</taxon>
    </lineage>
</organism>
<dbReference type="InterPro" id="IPR029063">
    <property type="entry name" value="SAM-dependent_MTases_sf"/>
</dbReference>
<dbReference type="RefSeq" id="WP_160935494.1">
    <property type="nucleotide sequence ID" value="NZ_SNVJ01000002.1"/>
</dbReference>
<evidence type="ECO:0000256" key="3">
    <source>
        <dbReference type="ARBA" id="ARBA00022691"/>
    </source>
</evidence>
<keyword evidence="1 5" id="KW-0489">Methyltransferase</keyword>
<evidence type="ECO:0000256" key="1">
    <source>
        <dbReference type="ARBA" id="ARBA00022603"/>
    </source>
</evidence>
<dbReference type="Proteomes" id="UP000460715">
    <property type="component" value="Unassembled WGS sequence"/>
</dbReference>
<dbReference type="CDD" id="cd02440">
    <property type="entry name" value="AdoMet_MTases"/>
    <property type="match status" value="1"/>
</dbReference>
<evidence type="ECO:0000256" key="2">
    <source>
        <dbReference type="ARBA" id="ARBA00022679"/>
    </source>
</evidence>
<keyword evidence="3" id="KW-0949">S-adenosyl-L-methionine</keyword>
<evidence type="ECO:0000313" key="6">
    <source>
        <dbReference type="Proteomes" id="UP000460715"/>
    </source>
</evidence>
<accession>A0A845B6Q9</accession>
<dbReference type="InterPro" id="IPR013216">
    <property type="entry name" value="Methyltransf_11"/>
</dbReference>
<gene>
    <name evidence="5" type="ORF">E0493_03335</name>
</gene>
<dbReference type="GO" id="GO:0032259">
    <property type="term" value="P:methylation"/>
    <property type="evidence" value="ECO:0007669"/>
    <property type="project" value="UniProtKB-KW"/>
</dbReference>
<evidence type="ECO:0000259" key="4">
    <source>
        <dbReference type="Pfam" id="PF08241"/>
    </source>
</evidence>
<protein>
    <submittedName>
        <fullName evidence="5">Class I SAM-dependent methyltransferase</fullName>
    </submittedName>
</protein>
<dbReference type="EMBL" id="SNVJ01000002">
    <property type="protein sequence ID" value="MXP62385.1"/>
    <property type="molecule type" value="Genomic_DNA"/>
</dbReference>
<dbReference type="PANTHER" id="PTHR43464:SF19">
    <property type="entry name" value="UBIQUINONE BIOSYNTHESIS O-METHYLTRANSFERASE, MITOCHONDRIAL"/>
    <property type="match status" value="1"/>
</dbReference>
<dbReference type="AlphaFoldDB" id="A0A845B6Q9"/>
<name>A0A845B6Q9_9PROT</name>
<sequence>MADPDVRGTAGYGENADALVKQYEGISFHDVHRQVAHLLPEPPARVLDVGAGTGRDAAALAAKGYTVTAVEPTRELRERALALHPEPGIEWLDDSLPDLDALADRAAAYDAVMLTAVWMHLDEAERARAMPRVARLLRPGGVMILSLRHGPVPAGRRMFEVSVEEMTRTAAAEGLERVLHLERKDGLFNRAEVSWTRLAFRRPG</sequence>
<dbReference type="OrthoDB" id="7348755at2"/>
<proteinExistence type="predicted"/>
<dbReference type="SUPFAM" id="SSF53335">
    <property type="entry name" value="S-adenosyl-L-methionine-dependent methyltransferases"/>
    <property type="match status" value="1"/>
</dbReference>
<comment type="caution">
    <text evidence="5">The sequence shown here is derived from an EMBL/GenBank/DDBJ whole genome shotgun (WGS) entry which is preliminary data.</text>
</comment>
<feature type="domain" description="Methyltransferase type 11" evidence="4">
    <location>
        <begin position="47"/>
        <end position="145"/>
    </location>
</feature>
<keyword evidence="2 5" id="KW-0808">Transferase</keyword>